<comment type="caution">
    <text evidence="2">The sequence shown here is derived from an EMBL/GenBank/DDBJ whole genome shotgun (WGS) entry which is preliminary data.</text>
</comment>
<keyword evidence="1" id="KW-0732">Signal</keyword>
<feature type="signal peptide" evidence="1">
    <location>
        <begin position="1"/>
        <end position="25"/>
    </location>
</feature>
<reference evidence="3" key="1">
    <citation type="submission" date="2016-06" db="EMBL/GenBank/DDBJ databases">
        <title>Parallel loss of symbiosis genes in relatives of nitrogen-fixing non-legume Parasponia.</title>
        <authorList>
            <person name="Van Velzen R."/>
            <person name="Holmer R."/>
            <person name="Bu F."/>
            <person name="Rutten L."/>
            <person name="Van Zeijl A."/>
            <person name="Liu W."/>
            <person name="Santuari L."/>
            <person name="Cao Q."/>
            <person name="Sharma T."/>
            <person name="Shen D."/>
            <person name="Roswanjaya Y."/>
            <person name="Wardhani T."/>
            <person name="Kalhor M.S."/>
            <person name="Jansen J."/>
            <person name="Van den Hoogen J."/>
            <person name="Gungor B."/>
            <person name="Hartog M."/>
            <person name="Hontelez J."/>
            <person name="Verver J."/>
            <person name="Yang W.-C."/>
            <person name="Schijlen E."/>
            <person name="Repin R."/>
            <person name="Schilthuizen M."/>
            <person name="Schranz E."/>
            <person name="Heidstra R."/>
            <person name="Miyata K."/>
            <person name="Fedorova E."/>
            <person name="Kohlen W."/>
            <person name="Bisseling T."/>
            <person name="Smit S."/>
            <person name="Geurts R."/>
        </authorList>
    </citation>
    <scope>NUCLEOTIDE SEQUENCE [LARGE SCALE GENOMIC DNA]</scope>
    <source>
        <strain evidence="3">cv. WU1-14</strain>
    </source>
</reference>
<proteinExistence type="predicted"/>
<dbReference type="PANTHER" id="PTHR34052">
    <property type="entry name" value="GLYCINE-RICH PROTEIN-LIKE"/>
    <property type="match status" value="1"/>
</dbReference>
<organism evidence="2 3">
    <name type="scientific">Parasponia andersonii</name>
    <name type="common">Sponia andersonii</name>
    <dbReference type="NCBI Taxonomy" id="3476"/>
    <lineage>
        <taxon>Eukaryota</taxon>
        <taxon>Viridiplantae</taxon>
        <taxon>Streptophyta</taxon>
        <taxon>Embryophyta</taxon>
        <taxon>Tracheophyta</taxon>
        <taxon>Spermatophyta</taxon>
        <taxon>Magnoliopsida</taxon>
        <taxon>eudicotyledons</taxon>
        <taxon>Gunneridae</taxon>
        <taxon>Pentapetalae</taxon>
        <taxon>rosids</taxon>
        <taxon>fabids</taxon>
        <taxon>Rosales</taxon>
        <taxon>Cannabaceae</taxon>
        <taxon>Parasponia</taxon>
    </lineage>
</organism>
<evidence type="ECO:0000313" key="3">
    <source>
        <dbReference type="Proteomes" id="UP000237105"/>
    </source>
</evidence>
<dbReference type="STRING" id="3476.A0A2P5AH46"/>
<keyword evidence="3" id="KW-1185">Reference proteome</keyword>
<dbReference type="EMBL" id="JXTB01000593">
    <property type="protein sequence ID" value="PON35858.1"/>
    <property type="molecule type" value="Genomic_DNA"/>
</dbReference>
<sequence length="96" mass="11027">MGSTLAQSALALLIFASTFTGSCMASRDWWFGYNYTDWKLKHEYGWWQYHLNKTQEAAPNKIVVGGSEHWHFGFNSTNWALNHGPFHLNDVLGNFT</sequence>
<dbReference type="OrthoDB" id="1839683at2759"/>
<name>A0A2P5AH46_PARAD</name>
<feature type="chain" id="PRO_5015176279" description="Phytocyanin domain-containing protein" evidence="1">
    <location>
        <begin position="26"/>
        <end position="96"/>
    </location>
</feature>
<dbReference type="PANTHER" id="PTHR34052:SF1">
    <property type="entry name" value="OS06G0216700 PROTEIN"/>
    <property type="match status" value="1"/>
</dbReference>
<evidence type="ECO:0000256" key="1">
    <source>
        <dbReference type="SAM" id="SignalP"/>
    </source>
</evidence>
<dbReference type="AlphaFoldDB" id="A0A2P5AH46"/>
<evidence type="ECO:0000313" key="2">
    <source>
        <dbReference type="EMBL" id="PON35858.1"/>
    </source>
</evidence>
<protein>
    <recommendedName>
        <fullName evidence="4">Phytocyanin domain-containing protein</fullName>
    </recommendedName>
</protein>
<accession>A0A2P5AH46</accession>
<gene>
    <name evidence="2" type="ORF">PanWU01x14_333040</name>
</gene>
<evidence type="ECO:0008006" key="4">
    <source>
        <dbReference type="Google" id="ProtNLM"/>
    </source>
</evidence>
<dbReference type="Proteomes" id="UP000237105">
    <property type="component" value="Unassembled WGS sequence"/>
</dbReference>